<keyword evidence="1" id="KW-0732">Signal</keyword>
<reference evidence="3 4" key="2">
    <citation type="submission" date="2015-01" db="EMBL/GenBank/DDBJ databases">
        <authorList>
            <consortium name="NBRP consortium"/>
            <person name="Sawabe T."/>
            <person name="Meirelles P."/>
            <person name="Feng G."/>
            <person name="Sayaka M."/>
            <person name="Hattori M."/>
            <person name="Ohkuma M."/>
        </authorList>
    </citation>
    <scope>NUCLEOTIDE SEQUENCE [LARGE SCALE GENOMIC DNA]</scope>
    <source>
        <strain evidence="4">JCM 19231</strain>
    </source>
</reference>
<evidence type="ECO:0000259" key="2">
    <source>
        <dbReference type="Pfam" id="PF11557"/>
    </source>
</evidence>
<dbReference type="EMBL" id="BBRZ01000047">
    <property type="protein sequence ID" value="GAM57207.1"/>
    <property type="molecule type" value="Genomic_DNA"/>
</dbReference>
<gene>
    <name evidence="3" type="ORF">JCM19231_1648</name>
</gene>
<keyword evidence="4" id="KW-1185">Reference proteome</keyword>
<evidence type="ECO:0000313" key="3">
    <source>
        <dbReference type="EMBL" id="GAM57207.1"/>
    </source>
</evidence>
<reference evidence="3 4" key="1">
    <citation type="submission" date="2015-01" db="EMBL/GenBank/DDBJ databases">
        <title>Vibrio sp. C1 JCM 19231 whole genome shotgun sequence.</title>
        <authorList>
            <person name="Sawabe T."/>
            <person name="Meirelles P."/>
            <person name="Feng G."/>
            <person name="Sayaka M."/>
            <person name="Hattori M."/>
            <person name="Ohkuma M."/>
        </authorList>
    </citation>
    <scope>NUCLEOTIDE SEQUENCE [LARGE SCALE GENOMIC DNA]</scope>
    <source>
        <strain evidence="4">JCM 19231</strain>
    </source>
</reference>
<protein>
    <recommendedName>
        <fullName evidence="2">Solitary outer membrane autotransporter-like beta-barrel domain-containing protein</fullName>
    </recommendedName>
</protein>
<accession>A0A0B8NXZ8</accession>
<comment type="caution">
    <text evidence="3">The sequence shown here is derived from an EMBL/GenBank/DDBJ whole genome shotgun (WGS) entry which is preliminary data.</text>
</comment>
<dbReference type="Pfam" id="PF11557">
    <property type="entry name" value="Omp_AT"/>
    <property type="match status" value="1"/>
</dbReference>
<evidence type="ECO:0000256" key="1">
    <source>
        <dbReference type="SAM" id="SignalP"/>
    </source>
</evidence>
<sequence>MRNKAVLALCLSVVSYSSFAIDIFRKGFEANFAAAVLYSDSNAISLGFQNFDPNQIANIGDDFGNQASLDLKKDLGVTTLPYTFELPTITFEDNSVLEQRVKVLFSYLRQKQNVNFNNEPVSDTLKEQIYTLAAHYSVTRPWTDYWSIGAGIGTNVMYLENDFTYRTQFSEQTRDIVEGNIFNTSAWAQTFQPNLNLHYKHPQSWGRWEAFSDLNYFYGYGGGQGNDGDIGNPEGLYWINGIKGFYDITHWGGYGQTLFSSVRHININGDLKESLNTHEYWEASIGWLVSPPFLRDYVDNIGIGINLNYGSSLSGGTIILLFNQD</sequence>
<feature type="signal peptide" evidence="1">
    <location>
        <begin position="1"/>
        <end position="20"/>
    </location>
</feature>
<evidence type="ECO:0000313" key="4">
    <source>
        <dbReference type="Proteomes" id="UP000031671"/>
    </source>
</evidence>
<dbReference type="RefSeq" id="WP_261836207.1">
    <property type="nucleotide sequence ID" value="NZ_AP024882.1"/>
</dbReference>
<feature type="domain" description="Solitary outer membrane autotransporter-like beta-barrel" evidence="2">
    <location>
        <begin position="7"/>
        <end position="324"/>
    </location>
</feature>
<dbReference type="AlphaFoldDB" id="A0A0B8NXZ8"/>
<dbReference type="Proteomes" id="UP000031671">
    <property type="component" value="Unassembled WGS sequence"/>
</dbReference>
<feature type="chain" id="PRO_5002139540" description="Solitary outer membrane autotransporter-like beta-barrel domain-containing protein" evidence="1">
    <location>
        <begin position="21"/>
        <end position="325"/>
    </location>
</feature>
<proteinExistence type="predicted"/>
<dbReference type="InterPro" id="IPR021621">
    <property type="entry name" value="Omp_AT"/>
</dbReference>
<name>A0A0B8NXZ8_9VIBR</name>
<organism evidence="3 4">
    <name type="scientific">Vibrio ishigakensis</name>
    <dbReference type="NCBI Taxonomy" id="1481914"/>
    <lineage>
        <taxon>Bacteria</taxon>
        <taxon>Pseudomonadati</taxon>
        <taxon>Pseudomonadota</taxon>
        <taxon>Gammaproteobacteria</taxon>
        <taxon>Vibrionales</taxon>
        <taxon>Vibrionaceae</taxon>
        <taxon>Vibrio</taxon>
    </lineage>
</organism>